<comment type="similarity">
    <text evidence="1">Belongs to the glycosyl hydrolase 18 family. Chitinase class II subfamily.</text>
</comment>
<keyword evidence="13" id="KW-1185">Reference proteome</keyword>
<name>A0AAN8G7Q0_PATCE</name>
<evidence type="ECO:0000313" key="13">
    <source>
        <dbReference type="Proteomes" id="UP001347796"/>
    </source>
</evidence>
<dbReference type="PROSITE" id="PS01095">
    <property type="entry name" value="GH18_1"/>
    <property type="match status" value="1"/>
</dbReference>
<dbReference type="InterPro" id="IPR001579">
    <property type="entry name" value="Glyco_hydro_18_chit_AS"/>
</dbReference>
<evidence type="ECO:0000259" key="10">
    <source>
        <dbReference type="PROSITE" id="PS50940"/>
    </source>
</evidence>
<dbReference type="GO" id="GO:0006032">
    <property type="term" value="P:chitin catabolic process"/>
    <property type="evidence" value="ECO:0007669"/>
    <property type="project" value="UniProtKB-ARBA"/>
</dbReference>
<keyword evidence="3 9" id="KW-0732">Signal</keyword>
<proteinExistence type="inferred from homology"/>
<dbReference type="AlphaFoldDB" id="A0AAN8G7Q0"/>
<dbReference type="InterPro" id="IPR001223">
    <property type="entry name" value="Glyco_hydro18_cat"/>
</dbReference>
<dbReference type="Proteomes" id="UP001347796">
    <property type="component" value="Unassembled WGS sequence"/>
</dbReference>
<reference evidence="12 13" key="1">
    <citation type="submission" date="2024-01" db="EMBL/GenBank/DDBJ databases">
        <title>The genome of the rayed Mediterranean limpet Patella caerulea (Linnaeus, 1758).</title>
        <authorList>
            <person name="Anh-Thu Weber A."/>
            <person name="Halstead-Nussloch G."/>
        </authorList>
    </citation>
    <scope>NUCLEOTIDE SEQUENCE [LARGE SCALE GENOMIC DNA]</scope>
    <source>
        <strain evidence="12">AATW-2023a</strain>
        <tissue evidence="12">Whole specimen</tissue>
    </source>
</reference>
<dbReference type="SUPFAM" id="SSF57625">
    <property type="entry name" value="Invertebrate chitin-binding proteins"/>
    <property type="match status" value="1"/>
</dbReference>
<feature type="domain" description="GH18" evidence="11">
    <location>
        <begin position="24"/>
        <end position="395"/>
    </location>
</feature>
<feature type="region of interest" description="Disordered" evidence="8">
    <location>
        <begin position="405"/>
        <end position="428"/>
    </location>
</feature>
<comment type="caution">
    <text evidence="12">The sequence shown here is derived from an EMBL/GenBank/DDBJ whole genome shotgun (WGS) entry which is preliminary data.</text>
</comment>
<evidence type="ECO:0000256" key="4">
    <source>
        <dbReference type="ARBA" id="ARBA00022801"/>
    </source>
</evidence>
<dbReference type="SUPFAM" id="SSF54556">
    <property type="entry name" value="Chitinase insertion domain"/>
    <property type="match status" value="1"/>
</dbReference>
<accession>A0AAN8G7Q0</accession>
<keyword evidence="4 7" id="KW-0378">Hydrolase</keyword>
<dbReference type="GO" id="GO:0008061">
    <property type="term" value="F:chitin binding"/>
    <property type="evidence" value="ECO:0007669"/>
    <property type="project" value="UniProtKB-KW"/>
</dbReference>
<dbReference type="InterPro" id="IPR011583">
    <property type="entry name" value="Chitinase_II/V-like_cat"/>
</dbReference>
<dbReference type="CDD" id="cd02872">
    <property type="entry name" value="GH18_chitolectin_chitotriosidase"/>
    <property type="match status" value="1"/>
</dbReference>
<evidence type="ECO:0000256" key="8">
    <source>
        <dbReference type="SAM" id="MobiDB-lite"/>
    </source>
</evidence>
<evidence type="ECO:0000256" key="5">
    <source>
        <dbReference type="ARBA" id="ARBA00023157"/>
    </source>
</evidence>
<evidence type="ECO:0000313" key="12">
    <source>
        <dbReference type="EMBL" id="KAK6167410.1"/>
    </source>
</evidence>
<dbReference type="InterPro" id="IPR036508">
    <property type="entry name" value="Chitin-bd_dom_sf"/>
</dbReference>
<dbReference type="InterPro" id="IPR017853">
    <property type="entry name" value="GH"/>
</dbReference>
<dbReference type="Pfam" id="PF00704">
    <property type="entry name" value="Glyco_hydro_18"/>
    <property type="match status" value="1"/>
</dbReference>
<organism evidence="12 13">
    <name type="scientific">Patella caerulea</name>
    <name type="common">Rayed Mediterranean limpet</name>
    <dbReference type="NCBI Taxonomy" id="87958"/>
    <lineage>
        <taxon>Eukaryota</taxon>
        <taxon>Metazoa</taxon>
        <taxon>Spiralia</taxon>
        <taxon>Lophotrochozoa</taxon>
        <taxon>Mollusca</taxon>
        <taxon>Gastropoda</taxon>
        <taxon>Patellogastropoda</taxon>
        <taxon>Patelloidea</taxon>
        <taxon>Patellidae</taxon>
        <taxon>Patella</taxon>
    </lineage>
</organism>
<dbReference type="InterPro" id="IPR029070">
    <property type="entry name" value="Chitinase_insertion_sf"/>
</dbReference>
<dbReference type="SMART" id="SM00636">
    <property type="entry name" value="Glyco_18"/>
    <property type="match status" value="1"/>
</dbReference>
<dbReference type="InterPro" id="IPR002557">
    <property type="entry name" value="Chitin-bd_dom"/>
</dbReference>
<evidence type="ECO:0000256" key="7">
    <source>
        <dbReference type="RuleBase" id="RU000489"/>
    </source>
</evidence>
<feature type="signal peptide" evidence="9">
    <location>
        <begin position="1"/>
        <end position="22"/>
    </location>
</feature>
<evidence type="ECO:0000256" key="6">
    <source>
        <dbReference type="ARBA" id="ARBA00023295"/>
    </source>
</evidence>
<keyword evidence="5" id="KW-1015">Disulfide bond</keyword>
<evidence type="ECO:0000259" key="11">
    <source>
        <dbReference type="PROSITE" id="PS51910"/>
    </source>
</evidence>
<keyword evidence="2" id="KW-0147">Chitin-binding</keyword>
<dbReference type="Gene3D" id="3.10.50.10">
    <property type="match status" value="1"/>
</dbReference>
<dbReference type="EMBL" id="JAZGQO010000018">
    <property type="protein sequence ID" value="KAK6167410.1"/>
    <property type="molecule type" value="Genomic_DNA"/>
</dbReference>
<dbReference type="GO" id="GO:0005576">
    <property type="term" value="C:extracellular region"/>
    <property type="evidence" value="ECO:0007669"/>
    <property type="project" value="InterPro"/>
</dbReference>
<feature type="domain" description="Chitin-binding type-2" evidence="10">
    <location>
        <begin position="455"/>
        <end position="514"/>
    </location>
</feature>
<dbReference type="InterPro" id="IPR050314">
    <property type="entry name" value="Glycosyl_Hydrlase_18"/>
</dbReference>
<dbReference type="FunFam" id="3.10.50.10:FF:000004">
    <property type="entry name" value="Chitinase 5"/>
    <property type="match status" value="1"/>
</dbReference>
<dbReference type="GO" id="GO:0004568">
    <property type="term" value="F:chitinase activity"/>
    <property type="evidence" value="ECO:0007669"/>
    <property type="project" value="UniProtKB-ARBA"/>
</dbReference>
<sequence>MRALHKYLGILLVLSCVWKVTGQRKSFCYYSSESQYRRGIGKFVPSNIDPKQCTHIIFAFANVTNLDLGKMNWNDYGSNGLYAGTTNLKQKRPGLKVLIAVGGWVMGSAPFVDVVKDQNSRSIWVQNVVSYLRKYNFDGLDMDWEFPGVRGSGPGDKFKFSSLMRMLQRAFQEEAWKSGKEKLLLTLATAAGSHYIAASYEPKEIIKSVDYMLLMAYNYHGQWENTTGHHSSLYSSNIDKGKKRELNQIWSINYWLGQGMPKERLIVGLGTYGMSYTLKNPAINGLGSPASAGGRPGSYTGEKGILAYFEICENLRYKGWRSVWIPEQQSPYAYGGDQWVGYDDTKSIAIKARYIVQQGLGGAFVWSVEMDDFTGSCGEGLYPLLNTINKIIKPSTVPLPTLNFRSQRPEDGPGGAVLPPRGQRPQMQPTINQPAAALRAGSVDFGAFIGVTTDDTTCRIDGVFPDPNNCHNFYLCVITGRKYTRYHLACPGNTGYFKWAAGKTACMWRRDCPL</sequence>
<keyword evidence="6 7" id="KW-0326">Glycosidase</keyword>
<gene>
    <name evidence="12" type="ORF">SNE40_021445</name>
</gene>
<protein>
    <recommendedName>
        <fullName evidence="14">Chitinase</fullName>
    </recommendedName>
</protein>
<evidence type="ECO:0000256" key="9">
    <source>
        <dbReference type="SAM" id="SignalP"/>
    </source>
</evidence>
<dbReference type="GO" id="GO:0005975">
    <property type="term" value="P:carbohydrate metabolic process"/>
    <property type="evidence" value="ECO:0007669"/>
    <property type="project" value="InterPro"/>
</dbReference>
<evidence type="ECO:0000256" key="3">
    <source>
        <dbReference type="ARBA" id="ARBA00022729"/>
    </source>
</evidence>
<dbReference type="PANTHER" id="PTHR11177">
    <property type="entry name" value="CHITINASE"/>
    <property type="match status" value="1"/>
</dbReference>
<evidence type="ECO:0000256" key="1">
    <source>
        <dbReference type="ARBA" id="ARBA00009121"/>
    </source>
</evidence>
<dbReference type="Gene3D" id="3.20.20.80">
    <property type="entry name" value="Glycosidases"/>
    <property type="match status" value="1"/>
</dbReference>
<dbReference type="PROSITE" id="PS50940">
    <property type="entry name" value="CHIT_BIND_II"/>
    <property type="match status" value="1"/>
</dbReference>
<dbReference type="SUPFAM" id="SSF51445">
    <property type="entry name" value="(Trans)glycosidases"/>
    <property type="match status" value="1"/>
</dbReference>
<evidence type="ECO:0008006" key="14">
    <source>
        <dbReference type="Google" id="ProtNLM"/>
    </source>
</evidence>
<feature type="chain" id="PRO_5042896180" description="Chitinase" evidence="9">
    <location>
        <begin position="23"/>
        <end position="514"/>
    </location>
</feature>
<dbReference type="PANTHER" id="PTHR11177:SF317">
    <property type="entry name" value="CHITINASE 12-RELATED"/>
    <property type="match status" value="1"/>
</dbReference>
<dbReference type="PROSITE" id="PS51910">
    <property type="entry name" value="GH18_2"/>
    <property type="match status" value="1"/>
</dbReference>
<evidence type="ECO:0000256" key="2">
    <source>
        <dbReference type="ARBA" id="ARBA00022669"/>
    </source>
</evidence>